<gene>
    <name evidence="2" type="ORF">DPX16_18664</name>
</gene>
<accession>A0A3N0YPG6</accession>
<dbReference type="AlphaFoldDB" id="A0A3N0YPG6"/>
<feature type="compositionally biased region" description="Basic and acidic residues" evidence="1">
    <location>
        <begin position="12"/>
        <end position="22"/>
    </location>
</feature>
<comment type="caution">
    <text evidence="2">The sequence shown here is derived from an EMBL/GenBank/DDBJ whole genome shotgun (WGS) entry which is preliminary data.</text>
</comment>
<organism evidence="2 3">
    <name type="scientific">Anabarilius grahami</name>
    <name type="common">Kanglang fish</name>
    <name type="synonym">Barilius grahami</name>
    <dbReference type="NCBI Taxonomy" id="495550"/>
    <lineage>
        <taxon>Eukaryota</taxon>
        <taxon>Metazoa</taxon>
        <taxon>Chordata</taxon>
        <taxon>Craniata</taxon>
        <taxon>Vertebrata</taxon>
        <taxon>Euteleostomi</taxon>
        <taxon>Actinopterygii</taxon>
        <taxon>Neopterygii</taxon>
        <taxon>Teleostei</taxon>
        <taxon>Ostariophysi</taxon>
        <taxon>Cypriniformes</taxon>
        <taxon>Xenocyprididae</taxon>
        <taxon>Xenocypridinae</taxon>
        <taxon>Xenocypridinae incertae sedis</taxon>
        <taxon>Anabarilius</taxon>
    </lineage>
</organism>
<name>A0A3N0YPG6_ANAGA</name>
<feature type="compositionally biased region" description="Basic and acidic residues" evidence="1">
    <location>
        <begin position="119"/>
        <end position="131"/>
    </location>
</feature>
<evidence type="ECO:0000313" key="2">
    <source>
        <dbReference type="EMBL" id="ROL48064.1"/>
    </source>
</evidence>
<protein>
    <submittedName>
        <fullName evidence="2">Uncharacterized protein</fullName>
    </submittedName>
</protein>
<proteinExistence type="predicted"/>
<keyword evidence="3" id="KW-1185">Reference proteome</keyword>
<evidence type="ECO:0000313" key="3">
    <source>
        <dbReference type="Proteomes" id="UP000281406"/>
    </source>
</evidence>
<reference evidence="2 3" key="1">
    <citation type="submission" date="2018-10" db="EMBL/GenBank/DDBJ databases">
        <title>Genome assembly for a Yunnan-Guizhou Plateau 3E fish, Anabarilius grahami (Regan), and its evolutionary and genetic applications.</title>
        <authorList>
            <person name="Jiang W."/>
        </authorList>
    </citation>
    <scope>NUCLEOTIDE SEQUENCE [LARGE SCALE GENOMIC DNA]</scope>
    <source>
        <strain evidence="2">AG-KIZ</strain>
        <tissue evidence="2">Muscle</tissue>
    </source>
</reference>
<feature type="compositionally biased region" description="Basic and acidic residues" evidence="1">
    <location>
        <begin position="91"/>
        <end position="101"/>
    </location>
</feature>
<dbReference type="EMBL" id="RJVU01033627">
    <property type="protein sequence ID" value="ROL48064.1"/>
    <property type="molecule type" value="Genomic_DNA"/>
</dbReference>
<feature type="region of interest" description="Disordered" evidence="1">
    <location>
        <begin position="91"/>
        <end position="131"/>
    </location>
</feature>
<evidence type="ECO:0000256" key="1">
    <source>
        <dbReference type="SAM" id="MobiDB-lite"/>
    </source>
</evidence>
<feature type="compositionally biased region" description="Gly residues" evidence="1">
    <location>
        <begin position="1"/>
        <end position="10"/>
    </location>
</feature>
<dbReference type="Proteomes" id="UP000281406">
    <property type="component" value="Unassembled WGS sequence"/>
</dbReference>
<sequence>MVIAGGGGMVTDGRRDPGHDGGGRPMTQTQSPEATAHGGVEGGRSQGGVEANNYGTTDGGGSDRSQGADGQRRWRRATLLAQEAWAMLRQRSSEVEPDCPRTEATLGEPVGQGNTVEPTGRRAEKEQGGLRPEVEPLDLSAQALVVVAGPEARRDCLASEEKPNG</sequence>
<feature type="region of interest" description="Disordered" evidence="1">
    <location>
        <begin position="1"/>
        <end position="75"/>
    </location>
</feature>